<feature type="domain" description="PAC" evidence="11">
    <location>
        <begin position="212"/>
        <end position="264"/>
    </location>
</feature>
<dbReference type="CDD" id="cd00156">
    <property type="entry name" value="REC"/>
    <property type="match status" value="1"/>
</dbReference>
<protein>
    <recommendedName>
        <fullName evidence="2">histidine kinase</fullName>
        <ecNumber evidence="2">2.7.13.3</ecNumber>
    </recommendedName>
</protein>
<dbReference type="GO" id="GO:0006355">
    <property type="term" value="P:regulation of DNA-templated transcription"/>
    <property type="evidence" value="ECO:0007669"/>
    <property type="project" value="InterPro"/>
</dbReference>
<dbReference type="InterPro" id="IPR036890">
    <property type="entry name" value="HATPase_C_sf"/>
</dbReference>
<dbReference type="Pfam" id="PF00072">
    <property type="entry name" value="Response_reg"/>
    <property type="match status" value="1"/>
</dbReference>
<dbReference type="CDD" id="cd00075">
    <property type="entry name" value="HATPase"/>
    <property type="match status" value="1"/>
</dbReference>
<evidence type="ECO:0000259" key="9">
    <source>
        <dbReference type="PROSITE" id="PS50110"/>
    </source>
</evidence>
<dbReference type="SUPFAM" id="SSF55874">
    <property type="entry name" value="ATPase domain of HSP90 chaperone/DNA topoisomerase II/histidine kinase"/>
    <property type="match status" value="1"/>
</dbReference>
<dbReference type="EMBL" id="VZUS01000001">
    <property type="protein sequence ID" value="KAB1187376.1"/>
    <property type="molecule type" value="Genomic_DNA"/>
</dbReference>
<sequence>MYEPIHVLHLDDKPAFAELTATFLEREEDSLTVETEHSTTEGIDRLREDDFDCVVSDYDMPKQDGIEFLRAVRRECPSLPFILFTGKGSEEVASEAISAGVTEYLQKEPGTSQYEILANRITNSVEQRRAQAAAAEAEQRLQSLTGNTNDILWMFNGDFSELLFVNSPYEEIWGSSIEELRADSLSFIENIHPDDREMVRYYLERLSAGESVDHEYRVNAAEGYSRWVWVQGEPIFDDDGDVVRVVGFARDITDRTERKRDLERYESMVEASGDPIYTLDSQGRFTTVNTAFSQLTGYSGESIVGKHASEVLSDEYVATGEQLVKSLLSSPKDNATFELTLQTATGESITCENHLALLPFEDEFRGSVGVLRDISERVTQIRHLRNERDLLDEFAGVVSHDLRSPLTVASGRLALAQEEFESEHLDAIASAHDRIEGLIRDLLNLAREGEEIGETEPVRVADIATRGWHTVVVSGATIAIETDRSVEADASRFQQLLENLFRNAIQHSGGDVTVTVGDIEGGFYVADDGPGIPDDERDQIFKAGYTTSTDGSGLGLNIVREIAYAHGWEIELSSTTDGGARFEFIYE</sequence>
<dbReference type="Pfam" id="PF08447">
    <property type="entry name" value="PAS_3"/>
    <property type="match status" value="1"/>
</dbReference>
<keyword evidence="7" id="KW-0175">Coiled coil</keyword>
<dbReference type="InterPro" id="IPR005467">
    <property type="entry name" value="His_kinase_dom"/>
</dbReference>
<dbReference type="Pfam" id="PF00989">
    <property type="entry name" value="PAS"/>
    <property type="match status" value="1"/>
</dbReference>
<dbReference type="InterPro" id="IPR035965">
    <property type="entry name" value="PAS-like_dom_sf"/>
</dbReference>
<evidence type="ECO:0000256" key="2">
    <source>
        <dbReference type="ARBA" id="ARBA00012438"/>
    </source>
</evidence>
<evidence type="ECO:0000259" key="11">
    <source>
        <dbReference type="PROSITE" id="PS50113"/>
    </source>
</evidence>
<evidence type="ECO:0000256" key="7">
    <source>
        <dbReference type="SAM" id="Coils"/>
    </source>
</evidence>
<organism evidence="12">
    <name type="scientific">Haloferax sp. CBA1149</name>
    <dbReference type="NCBI Taxonomy" id="2650753"/>
    <lineage>
        <taxon>Archaea</taxon>
        <taxon>Methanobacteriati</taxon>
        <taxon>Methanobacteriota</taxon>
        <taxon>Stenosarchaea group</taxon>
        <taxon>Halobacteria</taxon>
        <taxon>Halobacteriales</taxon>
        <taxon>Haloferacaceae</taxon>
        <taxon>Haloferax</taxon>
    </lineage>
</organism>
<keyword evidence="4" id="KW-0808">Transferase</keyword>
<dbReference type="InterPro" id="IPR001789">
    <property type="entry name" value="Sig_transdc_resp-reg_receiver"/>
</dbReference>
<comment type="caution">
    <text evidence="12">The sequence shown here is derived from an EMBL/GenBank/DDBJ whole genome shotgun (WGS) entry which is preliminary data.</text>
</comment>
<evidence type="ECO:0000256" key="4">
    <source>
        <dbReference type="ARBA" id="ARBA00022679"/>
    </source>
</evidence>
<dbReference type="Gene3D" id="3.40.50.2300">
    <property type="match status" value="1"/>
</dbReference>
<dbReference type="SMART" id="SM00387">
    <property type="entry name" value="HATPase_c"/>
    <property type="match status" value="1"/>
</dbReference>
<dbReference type="InterPro" id="IPR013655">
    <property type="entry name" value="PAS_fold_3"/>
</dbReference>
<dbReference type="SMART" id="SM00448">
    <property type="entry name" value="REC"/>
    <property type="match status" value="1"/>
</dbReference>
<accession>A0A643K1P2</accession>
<dbReference type="PROSITE" id="PS50109">
    <property type="entry name" value="HIS_KIN"/>
    <property type="match status" value="1"/>
</dbReference>
<evidence type="ECO:0000313" key="12">
    <source>
        <dbReference type="EMBL" id="KAB1187376.1"/>
    </source>
</evidence>
<dbReference type="InterPro" id="IPR036097">
    <property type="entry name" value="HisK_dim/P_sf"/>
</dbReference>
<dbReference type="InterPro" id="IPR003594">
    <property type="entry name" value="HATPase_dom"/>
</dbReference>
<dbReference type="SUPFAM" id="SSF52172">
    <property type="entry name" value="CheY-like"/>
    <property type="match status" value="1"/>
</dbReference>
<gene>
    <name evidence="12" type="ORF">Hfx1149_04770</name>
</gene>
<dbReference type="Gene3D" id="1.10.287.130">
    <property type="match status" value="1"/>
</dbReference>
<dbReference type="CDD" id="cd00082">
    <property type="entry name" value="HisKA"/>
    <property type="match status" value="1"/>
</dbReference>
<dbReference type="InterPro" id="IPR000014">
    <property type="entry name" value="PAS"/>
</dbReference>
<evidence type="ECO:0000259" key="10">
    <source>
        <dbReference type="PROSITE" id="PS50112"/>
    </source>
</evidence>
<dbReference type="InterPro" id="IPR003661">
    <property type="entry name" value="HisK_dim/P_dom"/>
</dbReference>
<dbReference type="SMART" id="SM00091">
    <property type="entry name" value="PAS"/>
    <property type="match status" value="2"/>
</dbReference>
<dbReference type="InterPro" id="IPR013767">
    <property type="entry name" value="PAS_fold"/>
</dbReference>
<dbReference type="NCBIfam" id="TIGR00229">
    <property type="entry name" value="sensory_box"/>
    <property type="match status" value="2"/>
</dbReference>
<evidence type="ECO:0000259" key="8">
    <source>
        <dbReference type="PROSITE" id="PS50109"/>
    </source>
</evidence>
<dbReference type="AlphaFoldDB" id="A0A643K1P2"/>
<dbReference type="Gene3D" id="3.30.565.10">
    <property type="entry name" value="Histidine kinase-like ATPase, C-terminal domain"/>
    <property type="match status" value="1"/>
</dbReference>
<reference evidence="12" key="1">
    <citation type="submission" date="2019-09" db="EMBL/GenBank/DDBJ databases">
        <title>Genomic analysis of Haloferax sp. CBA1149.</title>
        <authorList>
            <person name="Roh S.W."/>
        </authorList>
    </citation>
    <scope>NUCLEOTIDE SEQUENCE</scope>
    <source>
        <strain evidence="12">CBA1149</strain>
    </source>
</reference>
<dbReference type="InterPro" id="IPR011006">
    <property type="entry name" value="CheY-like_superfamily"/>
</dbReference>
<dbReference type="InterPro" id="IPR052162">
    <property type="entry name" value="Sensor_kinase/Photoreceptor"/>
</dbReference>
<dbReference type="RefSeq" id="WP_151135965.1">
    <property type="nucleotide sequence ID" value="NZ_VZUS01000001.1"/>
</dbReference>
<feature type="coiled-coil region" evidence="7">
    <location>
        <begin position="118"/>
        <end position="147"/>
    </location>
</feature>
<evidence type="ECO:0000256" key="1">
    <source>
        <dbReference type="ARBA" id="ARBA00000085"/>
    </source>
</evidence>
<dbReference type="SUPFAM" id="SSF47384">
    <property type="entry name" value="Homodimeric domain of signal transducing histidine kinase"/>
    <property type="match status" value="1"/>
</dbReference>
<dbReference type="PROSITE" id="PS50110">
    <property type="entry name" value="RESPONSE_REGULATORY"/>
    <property type="match status" value="1"/>
</dbReference>
<dbReference type="SUPFAM" id="SSF55785">
    <property type="entry name" value="PYP-like sensor domain (PAS domain)"/>
    <property type="match status" value="2"/>
</dbReference>
<proteinExistence type="predicted"/>
<dbReference type="SMART" id="SM00086">
    <property type="entry name" value="PAC"/>
    <property type="match status" value="2"/>
</dbReference>
<feature type="domain" description="Response regulatory" evidence="9">
    <location>
        <begin position="6"/>
        <end position="122"/>
    </location>
</feature>
<dbReference type="PROSITE" id="PS50113">
    <property type="entry name" value="PAC"/>
    <property type="match status" value="1"/>
</dbReference>
<name>A0A643K1P2_9EURY</name>
<dbReference type="InterPro" id="IPR000700">
    <property type="entry name" value="PAS-assoc_C"/>
</dbReference>
<evidence type="ECO:0000256" key="3">
    <source>
        <dbReference type="ARBA" id="ARBA00022553"/>
    </source>
</evidence>
<feature type="modified residue" description="4-aspartylphosphate" evidence="6">
    <location>
        <position position="57"/>
    </location>
</feature>
<dbReference type="Pfam" id="PF00512">
    <property type="entry name" value="HisKA"/>
    <property type="match status" value="1"/>
</dbReference>
<evidence type="ECO:0000256" key="6">
    <source>
        <dbReference type="PROSITE-ProRule" id="PRU00169"/>
    </source>
</evidence>
<dbReference type="PROSITE" id="PS50112">
    <property type="entry name" value="PAS"/>
    <property type="match status" value="2"/>
</dbReference>
<dbReference type="InterPro" id="IPR001610">
    <property type="entry name" value="PAC"/>
</dbReference>
<dbReference type="Pfam" id="PF02518">
    <property type="entry name" value="HATPase_c"/>
    <property type="match status" value="1"/>
</dbReference>
<dbReference type="PANTHER" id="PTHR43304">
    <property type="entry name" value="PHYTOCHROME-LIKE PROTEIN CPH1"/>
    <property type="match status" value="1"/>
</dbReference>
<dbReference type="PANTHER" id="PTHR43304:SF1">
    <property type="entry name" value="PAC DOMAIN-CONTAINING PROTEIN"/>
    <property type="match status" value="1"/>
</dbReference>
<dbReference type="PRINTS" id="PR00344">
    <property type="entry name" value="BCTRLSENSOR"/>
</dbReference>
<dbReference type="CDD" id="cd00130">
    <property type="entry name" value="PAS"/>
    <property type="match status" value="2"/>
</dbReference>
<feature type="domain" description="PAS" evidence="10">
    <location>
        <begin position="261"/>
        <end position="331"/>
    </location>
</feature>
<evidence type="ECO:0000256" key="5">
    <source>
        <dbReference type="ARBA" id="ARBA00022777"/>
    </source>
</evidence>
<keyword evidence="5" id="KW-0418">Kinase</keyword>
<dbReference type="InterPro" id="IPR004358">
    <property type="entry name" value="Sig_transdc_His_kin-like_C"/>
</dbReference>
<dbReference type="EC" id="2.7.13.3" evidence="2"/>
<feature type="domain" description="PAS" evidence="10">
    <location>
        <begin position="137"/>
        <end position="210"/>
    </location>
</feature>
<keyword evidence="3 6" id="KW-0597">Phosphoprotein</keyword>
<dbReference type="GO" id="GO:0000155">
    <property type="term" value="F:phosphorelay sensor kinase activity"/>
    <property type="evidence" value="ECO:0007669"/>
    <property type="project" value="InterPro"/>
</dbReference>
<comment type="catalytic activity">
    <reaction evidence="1">
        <text>ATP + protein L-histidine = ADP + protein N-phospho-L-histidine.</text>
        <dbReference type="EC" id="2.7.13.3"/>
    </reaction>
</comment>
<feature type="domain" description="Histidine kinase" evidence="8">
    <location>
        <begin position="397"/>
        <end position="587"/>
    </location>
</feature>
<dbReference type="SMART" id="SM00388">
    <property type="entry name" value="HisKA"/>
    <property type="match status" value="1"/>
</dbReference>
<dbReference type="Gene3D" id="3.30.450.20">
    <property type="entry name" value="PAS domain"/>
    <property type="match status" value="2"/>
</dbReference>